<dbReference type="OrthoDB" id="10284364at2759"/>
<evidence type="ECO:0000313" key="6">
    <source>
        <dbReference type="EMBL" id="KAE9195126.1"/>
    </source>
</evidence>
<keyword evidence="11" id="KW-1185">Reference proteome</keyword>
<evidence type="ECO:0000313" key="17">
    <source>
        <dbReference type="Proteomes" id="UP000476176"/>
    </source>
</evidence>
<evidence type="ECO:0000313" key="12">
    <source>
        <dbReference type="Proteomes" id="UP000437068"/>
    </source>
</evidence>
<evidence type="ECO:0000313" key="10">
    <source>
        <dbReference type="Proteomes" id="UP000429523"/>
    </source>
</evidence>
<proteinExistence type="predicted"/>
<dbReference type="Proteomes" id="UP000440732">
    <property type="component" value="Unassembled WGS sequence"/>
</dbReference>
<accession>A0A6A3JQV5</accession>
<sequence>MVAQRLKWTNAMVAEMLRLRFEEGDVKRHLESADIKTKKALVRQQYASVLSQSQGVVIGHAQFYQKYRKMECLYRKGRVLLDAFASRVGLSGEVRLDTNFEKDGSKDAGEADTSASNTTSPAKDKPQPVVELANALQTCMGAITASMSAAPTGEDHLQQLVSAIRQQARAMVEHRE</sequence>
<name>A0A6A3JQV5_9STRA</name>
<evidence type="ECO:0000313" key="15">
    <source>
        <dbReference type="Proteomes" id="UP000441208"/>
    </source>
</evidence>
<dbReference type="Proteomes" id="UP000441208">
    <property type="component" value="Unassembled WGS sequence"/>
</dbReference>
<dbReference type="Proteomes" id="UP000460718">
    <property type="component" value="Unassembled WGS sequence"/>
</dbReference>
<dbReference type="EMBL" id="QXGE01001194">
    <property type="protein sequence ID" value="KAE9296249.1"/>
    <property type="molecule type" value="Genomic_DNA"/>
</dbReference>
<dbReference type="EMBL" id="QXGF01001282">
    <property type="protein sequence ID" value="KAE8931126.1"/>
    <property type="molecule type" value="Genomic_DNA"/>
</dbReference>
<gene>
    <name evidence="9" type="ORF">PF001_g16948</name>
    <name evidence="8" type="ORF">PF002_g18184</name>
    <name evidence="7" type="ORF">PF004_g16669</name>
    <name evidence="6" type="ORF">PF005_g17408</name>
    <name evidence="5" type="ORF">PF006_g16671</name>
    <name evidence="4" type="ORF">PF007_g17192</name>
    <name evidence="2" type="ORF">PF009_g18800</name>
    <name evidence="3" type="ORF">PF011_g16578</name>
</gene>
<evidence type="ECO:0000313" key="8">
    <source>
        <dbReference type="EMBL" id="KAE9212665.1"/>
    </source>
</evidence>
<organism evidence="3 16">
    <name type="scientific">Phytophthora fragariae</name>
    <dbReference type="NCBI Taxonomy" id="53985"/>
    <lineage>
        <taxon>Eukaryota</taxon>
        <taxon>Sar</taxon>
        <taxon>Stramenopiles</taxon>
        <taxon>Oomycota</taxon>
        <taxon>Peronosporomycetes</taxon>
        <taxon>Peronosporales</taxon>
        <taxon>Peronosporaceae</taxon>
        <taxon>Phytophthora</taxon>
    </lineage>
</organism>
<evidence type="ECO:0000313" key="5">
    <source>
        <dbReference type="EMBL" id="KAE9126675.1"/>
    </source>
</evidence>
<evidence type="ECO:0000313" key="11">
    <source>
        <dbReference type="Proteomes" id="UP000433483"/>
    </source>
</evidence>
<evidence type="ECO:0000313" key="16">
    <source>
        <dbReference type="Proteomes" id="UP000460718"/>
    </source>
</evidence>
<feature type="region of interest" description="Disordered" evidence="1">
    <location>
        <begin position="100"/>
        <end position="127"/>
    </location>
</feature>
<dbReference type="Proteomes" id="UP000433483">
    <property type="component" value="Unassembled WGS sequence"/>
</dbReference>
<dbReference type="EMBL" id="QXGA01001176">
    <property type="protein sequence ID" value="KAE9126675.1"/>
    <property type="molecule type" value="Genomic_DNA"/>
</dbReference>
<dbReference type="AlphaFoldDB" id="A0A6A3JQV5"/>
<protein>
    <submittedName>
        <fullName evidence="3">Uncharacterized protein</fullName>
    </submittedName>
</protein>
<dbReference type="Proteomes" id="UP000437068">
    <property type="component" value="Unassembled WGS sequence"/>
</dbReference>
<dbReference type="Proteomes" id="UP000429523">
    <property type="component" value="Unassembled WGS sequence"/>
</dbReference>
<dbReference type="EMBL" id="QXGB01001198">
    <property type="protein sequence ID" value="KAE9195126.1"/>
    <property type="molecule type" value="Genomic_DNA"/>
</dbReference>
<dbReference type="Proteomes" id="UP000476176">
    <property type="component" value="Unassembled WGS sequence"/>
</dbReference>
<evidence type="ECO:0000256" key="1">
    <source>
        <dbReference type="SAM" id="MobiDB-lite"/>
    </source>
</evidence>
<evidence type="ECO:0000313" key="14">
    <source>
        <dbReference type="Proteomes" id="UP000440732"/>
    </source>
</evidence>
<evidence type="ECO:0000313" key="3">
    <source>
        <dbReference type="EMBL" id="KAE8994835.1"/>
    </source>
</evidence>
<evidence type="ECO:0000313" key="4">
    <source>
        <dbReference type="EMBL" id="KAE9095955.1"/>
    </source>
</evidence>
<evidence type="ECO:0000313" key="2">
    <source>
        <dbReference type="EMBL" id="KAE8931126.1"/>
    </source>
</evidence>
<dbReference type="EMBL" id="QXGD01001177">
    <property type="protein sequence ID" value="KAE9212665.1"/>
    <property type="molecule type" value="Genomic_DNA"/>
</dbReference>
<evidence type="ECO:0000313" key="7">
    <source>
        <dbReference type="EMBL" id="KAE9208769.1"/>
    </source>
</evidence>
<reference evidence="16 17" key="1">
    <citation type="submission" date="2018-09" db="EMBL/GenBank/DDBJ databases">
        <title>Genomic investigation of the strawberry pathogen Phytophthora fragariae indicates pathogenicity is determined by transcriptional variation in three key races.</title>
        <authorList>
            <person name="Adams T.M."/>
            <person name="Armitage A.D."/>
            <person name="Sobczyk M.K."/>
            <person name="Bates H.J."/>
            <person name="Dunwell J.M."/>
            <person name="Nellist C.F."/>
            <person name="Harrison R.J."/>
        </authorList>
    </citation>
    <scope>NUCLEOTIDE SEQUENCE [LARGE SCALE GENOMIC DNA]</scope>
    <source>
        <strain evidence="9 12">A4</strain>
        <strain evidence="8 13">BC-1</strain>
        <strain evidence="7 17">BC-23</strain>
        <strain evidence="6 11">NOV-27</strain>
        <strain evidence="5 14">NOV-5</strain>
        <strain evidence="4 15">NOV-71</strain>
        <strain evidence="2 10">NOV-9</strain>
        <strain evidence="3 16">SCRP245</strain>
    </source>
</reference>
<dbReference type="EMBL" id="QXFZ01001148">
    <property type="protein sequence ID" value="KAE9095955.1"/>
    <property type="molecule type" value="Genomic_DNA"/>
</dbReference>
<evidence type="ECO:0000313" key="9">
    <source>
        <dbReference type="EMBL" id="KAE9296249.1"/>
    </source>
</evidence>
<feature type="compositionally biased region" description="Basic and acidic residues" evidence="1">
    <location>
        <begin position="100"/>
        <end position="109"/>
    </location>
</feature>
<evidence type="ECO:0000313" key="13">
    <source>
        <dbReference type="Proteomes" id="UP000440367"/>
    </source>
</evidence>
<dbReference type="Proteomes" id="UP000440367">
    <property type="component" value="Unassembled WGS sequence"/>
</dbReference>
<dbReference type="EMBL" id="QXGC01001197">
    <property type="protein sequence ID" value="KAE9208769.1"/>
    <property type="molecule type" value="Genomic_DNA"/>
</dbReference>
<comment type="caution">
    <text evidence="3">The sequence shown here is derived from an EMBL/GenBank/DDBJ whole genome shotgun (WGS) entry which is preliminary data.</text>
</comment>
<dbReference type="EMBL" id="QXFW01001196">
    <property type="protein sequence ID" value="KAE8994835.1"/>
    <property type="molecule type" value="Genomic_DNA"/>
</dbReference>